<dbReference type="OrthoDB" id="3205605at2759"/>
<protein>
    <submittedName>
        <fullName evidence="7">Serine/threonine-protein kinase S6KL</fullName>
    </submittedName>
</protein>
<dbReference type="GO" id="GO:0004674">
    <property type="term" value="F:protein serine/threonine kinase activity"/>
    <property type="evidence" value="ECO:0007669"/>
    <property type="project" value="UniProtKB-KW"/>
</dbReference>
<keyword evidence="4 7" id="KW-0418">Kinase</keyword>
<dbReference type="PROSITE" id="PS50011">
    <property type="entry name" value="PROTEIN_KINASE_DOM"/>
    <property type="match status" value="1"/>
</dbReference>
<dbReference type="EMBL" id="SEYY01022796">
    <property type="protein sequence ID" value="KAB7495281.1"/>
    <property type="molecule type" value="Genomic_DNA"/>
</dbReference>
<keyword evidence="1" id="KW-0723">Serine/threonine-protein kinase</keyword>
<organism evidence="7 8">
    <name type="scientific">Armadillidium nasatum</name>
    <dbReference type="NCBI Taxonomy" id="96803"/>
    <lineage>
        <taxon>Eukaryota</taxon>
        <taxon>Metazoa</taxon>
        <taxon>Ecdysozoa</taxon>
        <taxon>Arthropoda</taxon>
        <taxon>Crustacea</taxon>
        <taxon>Multicrustacea</taxon>
        <taxon>Malacostraca</taxon>
        <taxon>Eumalacostraca</taxon>
        <taxon>Peracarida</taxon>
        <taxon>Isopoda</taxon>
        <taxon>Oniscidea</taxon>
        <taxon>Crinocheta</taxon>
        <taxon>Armadillidiidae</taxon>
        <taxon>Armadillidium</taxon>
    </lineage>
</organism>
<keyword evidence="8" id="KW-1185">Reference proteome</keyword>
<reference evidence="7 8" key="1">
    <citation type="journal article" date="2019" name="PLoS Biol.">
        <title>Sex chromosomes control vertical transmission of feminizing Wolbachia symbionts in an isopod.</title>
        <authorList>
            <person name="Becking T."/>
            <person name="Chebbi M.A."/>
            <person name="Giraud I."/>
            <person name="Moumen B."/>
            <person name="Laverre T."/>
            <person name="Caubet Y."/>
            <person name="Peccoud J."/>
            <person name="Gilbert C."/>
            <person name="Cordaux R."/>
        </authorList>
    </citation>
    <scope>NUCLEOTIDE SEQUENCE [LARGE SCALE GENOMIC DNA]</scope>
    <source>
        <strain evidence="7">ANa2</strain>
        <tissue evidence="7">Whole body excluding digestive tract and cuticle</tissue>
    </source>
</reference>
<evidence type="ECO:0000313" key="8">
    <source>
        <dbReference type="Proteomes" id="UP000326759"/>
    </source>
</evidence>
<name>A0A5N5SMI8_9CRUS</name>
<accession>A0A5N5SMI8</accession>
<dbReference type="Gene3D" id="1.10.510.10">
    <property type="entry name" value="Transferase(Phosphotransferase) domain 1"/>
    <property type="match status" value="1"/>
</dbReference>
<evidence type="ECO:0000256" key="3">
    <source>
        <dbReference type="ARBA" id="ARBA00022741"/>
    </source>
</evidence>
<keyword evidence="3" id="KW-0547">Nucleotide-binding</keyword>
<evidence type="ECO:0000256" key="4">
    <source>
        <dbReference type="ARBA" id="ARBA00022777"/>
    </source>
</evidence>
<evidence type="ECO:0000259" key="6">
    <source>
        <dbReference type="PROSITE" id="PS50011"/>
    </source>
</evidence>
<dbReference type="SMART" id="SM00220">
    <property type="entry name" value="S_TKc"/>
    <property type="match status" value="1"/>
</dbReference>
<dbReference type="InterPro" id="IPR008271">
    <property type="entry name" value="Ser/Thr_kinase_AS"/>
</dbReference>
<evidence type="ECO:0000256" key="2">
    <source>
        <dbReference type="ARBA" id="ARBA00022679"/>
    </source>
</evidence>
<dbReference type="PANTHER" id="PTHR24355">
    <property type="entry name" value="G PROTEIN-COUPLED RECEPTOR KINASE/RIBOSOMAL PROTEIN S6 KINASE"/>
    <property type="match status" value="1"/>
</dbReference>
<dbReference type="InterPro" id="IPR000719">
    <property type="entry name" value="Prot_kinase_dom"/>
</dbReference>
<dbReference type="GO" id="GO:0005524">
    <property type="term" value="F:ATP binding"/>
    <property type="evidence" value="ECO:0007669"/>
    <property type="project" value="UniProtKB-KW"/>
</dbReference>
<dbReference type="Pfam" id="PF00069">
    <property type="entry name" value="Pkinase"/>
    <property type="match status" value="1"/>
</dbReference>
<evidence type="ECO:0000256" key="5">
    <source>
        <dbReference type="ARBA" id="ARBA00022840"/>
    </source>
</evidence>
<evidence type="ECO:0000313" key="7">
    <source>
        <dbReference type="EMBL" id="KAB7495281.1"/>
    </source>
</evidence>
<dbReference type="PANTHER" id="PTHR24355:SF1">
    <property type="entry name" value="RIBOSOMAL PROTEIN S6 KINASE-RELATED PROTEIN"/>
    <property type="match status" value="1"/>
</dbReference>
<dbReference type="PROSITE" id="PS00108">
    <property type="entry name" value="PROTEIN_KINASE_ST"/>
    <property type="match status" value="1"/>
</dbReference>
<comment type="caution">
    <text evidence="7">The sequence shown here is derived from an EMBL/GenBank/DDBJ whole genome shotgun (WGS) entry which is preliminary data.</text>
</comment>
<dbReference type="AlphaFoldDB" id="A0A5N5SMI8"/>
<dbReference type="Gene3D" id="3.30.200.20">
    <property type="entry name" value="Phosphorylase Kinase, domain 1"/>
    <property type="match status" value="1"/>
</dbReference>
<proteinExistence type="predicted"/>
<dbReference type="InterPro" id="IPR011009">
    <property type="entry name" value="Kinase-like_dom_sf"/>
</dbReference>
<feature type="domain" description="Protein kinase" evidence="6">
    <location>
        <begin position="1"/>
        <end position="206"/>
    </location>
</feature>
<gene>
    <name evidence="7" type="primary">S6KL</name>
    <name evidence="7" type="ORF">Anas_09946</name>
</gene>
<dbReference type="Proteomes" id="UP000326759">
    <property type="component" value="Unassembled WGS sequence"/>
</dbReference>
<sequence length="206" mass="23746">MSQKLLRHKTVFKRATSHIRVQSSPLCYAFCYCHQVCSLDSVRQVKQEVMIQHVCSHHPFIAPLTHFWQTRKLLIIMTEYIGYGELHQLWRSLGRLPEQLLSLYVAEIALALDFLHNAGIIYRDLKMENILLDVDGHIKLIDFGLSRWLTYGGHTSTICGTLQFMAPEVLKGEEYGHPADWWSLGIIAYSLYLGHYPVSGYDDHVT</sequence>
<dbReference type="SUPFAM" id="SSF56112">
    <property type="entry name" value="Protein kinase-like (PK-like)"/>
    <property type="match status" value="1"/>
</dbReference>
<keyword evidence="2" id="KW-0808">Transferase</keyword>
<keyword evidence="5" id="KW-0067">ATP-binding</keyword>
<evidence type="ECO:0000256" key="1">
    <source>
        <dbReference type="ARBA" id="ARBA00022527"/>
    </source>
</evidence>